<sequence length="53" mass="5883">MVQQNAQQFSAIERAASPNKRNKFDSINRFNVTAEPMTSSSPCISNTLHNRGS</sequence>
<dbReference type="RefSeq" id="WP_381443745.1">
    <property type="nucleotide sequence ID" value="NZ_JBHSNP010000011.1"/>
</dbReference>
<feature type="compositionally biased region" description="Polar residues" evidence="1">
    <location>
        <begin position="28"/>
        <end position="53"/>
    </location>
</feature>
<comment type="caution">
    <text evidence="2">The sequence shown here is derived from an EMBL/GenBank/DDBJ whole genome shotgun (WGS) entry which is preliminary data.</text>
</comment>
<feature type="region of interest" description="Disordered" evidence="1">
    <location>
        <begin position="1"/>
        <end position="53"/>
    </location>
</feature>
<name>A0ABW0TWH0_9BACL</name>
<organism evidence="2 3">
    <name type="scientific">Sporosarcina koreensis</name>
    <dbReference type="NCBI Taxonomy" id="334735"/>
    <lineage>
        <taxon>Bacteria</taxon>
        <taxon>Bacillati</taxon>
        <taxon>Bacillota</taxon>
        <taxon>Bacilli</taxon>
        <taxon>Bacillales</taxon>
        <taxon>Caryophanaceae</taxon>
        <taxon>Sporosarcina</taxon>
    </lineage>
</organism>
<protein>
    <submittedName>
        <fullName evidence="2">Uncharacterized protein</fullName>
    </submittedName>
</protein>
<keyword evidence="3" id="KW-1185">Reference proteome</keyword>
<evidence type="ECO:0000256" key="1">
    <source>
        <dbReference type="SAM" id="MobiDB-lite"/>
    </source>
</evidence>
<gene>
    <name evidence="2" type="ORF">ACFPTP_09020</name>
</gene>
<evidence type="ECO:0000313" key="2">
    <source>
        <dbReference type="EMBL" id="MFC5603366.1"/>
    </source>
</evidence>
<reference evidence="3" key="1">
    <citation type="journal article" date="2019" name="Int. J. Syst. Evol. Microbiol.">
        <title>The Global Catalogue of Microorganisms (GCM) 10K type strain sequencing project: providing services to taxonomists for standard genome sequencing and annotation.</title>
        <authorList>
            <consortium name="The Broad Institute Genomics Platform"/>
            <consortium name="The Broad Institute Genome Sequencing Center for Infectious Disease"/>
            <person name="Wu L."/>
            <person name="Ma J."/>
        </authorList>
    </citation>
    <scope>NUCLEOTIDE SEQUENCE [LARGE SCALE GENOMIC DNA]</scope>
    <source>
        <strain evidence="3">KACC 11299</strain>
    </source>
</reference>
<dbReference type="EMBL" id="JBHSNP010000011">
    <property type="protein sequence ID" value="MFC5603366.1"/>
    <property type="molecule type" value="Genomic_DNA"/>
</dbReference>
<feature type="compositionally biased region" description="Polar residues" evidence="1">
    <location>
        <begin position="1"/>
        <end position="10"/>
    </location>
</feature>
<accession>A0ABW0TWH0</accession>
<proteinExistence type="predicted"/>
<evidence type="ECO:0000313" key="3">
    <source>
        <dbReference type="Proteomes" id="UP001596071"/>
    </source>
</evidence>
<dbReference type="Proteomes" id="UP001596071">
    <property type="component" value="Unassembled WGS sequence"/>
</dbReference>